<comment type="caution">
    <text evidence="2">The sequence shown here is derived from an EMBL/GenBank/DDBJ whole genome shotgun (WGS) entry which is preliminary data.</text>
</comment>
<evidence type="ECO:0000313" key="2">
    <source>
        <dbReference type="EMBL" id="KAF2741073.1"/>
    </source>
</evidence>
<keyword evidence="3" id="KW-1185">Reference proteome</keyword>
<keyword evidence="1" id="KW-1133">Transmembrane helix</keyword>
<dbReference type="OrthoDB" id="2101715at2759"/>
<evidence type="ECO:0000313" key="3">
    <source>
        <dbReference type="Proteomes" id="UP000799444"/>
    </source>
</evidence>
<protein>
    <submittedName>
        <fullName evidence="2">Uncharacterized protein</fullName>
    </submittedName>
</protein>
<feature type="transmembrane region" description="Helical" evidence="1">
    <location>
        <begin position="162"/>
        <end position="183"/>
    </location>
</feature>
<keyword evidence="1" id="KW-0472">Membrane</keyword>
<name>A0A9P4V966_9PLEO</name>
<dbReference type="Proteomes" id="UP000799444">
    <property type="component" value="Unassembled WGS sequence"/>
</dbReference>
<accession>A0A9P4V966</accession>
<sequence>MLQQQWTRRIWPLQKESPAKTVCHRLKPVIDHVATATQCRLKVVDFCAGGGGPTPTFEHVINRGKGAEARNVPIQFTMCDLYPNIPAWRDITQGRRHLDYYRRSVDAAAPPADLQNTDDSKVFRLYNLSFHHFPDDVAKNILQSTLNTSEGFAIVELQERNWLCMLQMLFNGIGISVLTLAWFPFWRRKNWRQLFFTYALFPAPFSVLPWTMWWDGLASCARTRGFEEVMELISSLEPDRERLSIHMSANRDEKYCHWRRWDFTQIRQRHTWPFMYMNIITGVKQHY</sequence>
<dbReference type="EMBL" id="ML996098">
    <property type="protein sequence ID" value="KAF2741073.1"/>
    <property type="molecule type" value="Genomic_DNA"/>
</dbReference>
<gene>
    <name evidence="2" type="ORF">EJ04DRAFT_113021</name>
</gene>
<evidence type="ECO:0000256" key="1">
    <source>
        <dbReference type="SAM" id="Phobius"/>
    </source>
</evidence>
<reference evidence="2" key="1">
    <citation type="journal article" date="2020" name="Stud. Mycol.">
        <title>101 Dothideomycetes genomes: a test case for predicting lifestyles and emergence of pathogens.</title>
        <authorList>
            <person name="Haridas S."/>
            <person name="Albert R."/>
            <person name="Binder M."/>
            <person name="Bloem J."/>
            <person name="Labutti K."/>
            <person name="Salamov A."/>
            <person name="Andreopoulos B."/>
            <person name="Baker S."/>
            <person name="Barry K."/>
            <person name="Bills G."/>
            <person name="Bluhm B."/>
            <person name="Cannon C."/>
            <person name="Castanera R."/>
            <person name="Culley D."/>
            <person name="Daum C."/>
            <person name="Ezra D."/>
            <person name="Gonzalez J."/>
            <person name="Henrissat B."/>
            <person name="Kuo A."/>
            <person name="Liang C."/>
            <person name="Lipzen A."/>
            <person name="Lutzoni F."/>
            <person name="Magnuson J."/>
            <person name="Mondo S."/>
            <person name="Nolan M."/>
            <person name="Ohm R."/>
            <person name="Pangilinan J."/>
            <person name="Park H.-J."/>
            <person name="Ramirez L."/>
            <person name="Alfaro M."/>
            <person name="Sun H."/>
            <person name="Tritt A."/>
            <person name="Yoshinaga Y."/>
            <person name="Zwiers L.-H."/>
            <person name="Turgeon B."/>
            <person name="Goodwin S."/>
            <person name="Spatafora J."/>
            <person name="Crous P."/>
            <person name="Grigoriev I."/>
        </authorList>
    </citation>
    <scope>NUCLEOTIDE SEQUENCE</scope>
    <source>
        <strain evidence="2">CBS 125425</strain>
    </source>
</reference>
<organism evidence="2 3">
    <name type="scientific">Polyplosphaeria fusca</name>
    <dbReference type="NCBI Taxonomy" id="682080"/>
    <lineage>
        <taxon>Eukaryota</taxon>
        <taxon>Fungi</taxon>
        <taxon>Dikarya</taxon>
        <taxon>Ascomycota</taxon>
        <taxon>Pezizomycotina</taxon>
        <taxon>Dothideomycetes</taxon>
        <taxon>Pleosporomycetidae</taxon>
        <taxon>Pleosporales</taxon>
        <taxon>Tetraplosphaeriaceae</taxon>
        <taxon>Polyplosphaeria</taxon>
    </lineage>
</organism>
<dbReference type="AlphaFoldDB" id="A0A9P4V966"/>
<keyword evidence="1" id="KW-0812">Transmembrane</keyword>
<proteinExistence type="predicted"/>
<feature type="transmembrane region" description="Helical" evidence="1">
    <location>
        <begin position="195"/>
        <end position="214"/>
    </location>
</feature>